<dbReference type="PANTHER" id="PTHR23225">
    <property type="entry name" value="ZINC FINGER PROTEIN"/>
    <property type="match status" value="1"/>
</dbReference>
<dbReference type="SMART" id="SM00355">
    <property type="entry name" value="ZnF_C2H2"/>
    <property type="match status" value="5"/>
</dbReference>
<dbReference type="PROSITE" id="PS51915">
    <property type="entry name" value="ZAD"/>
    <property type="match status" value="1"/>
</dbReference>
<dbReference type="AlphaFoldDB" id="A0A182PN79"/>
<keyword evidence="7" id="KW-1185">Reference proteome</keyword>
<dbReference type="GO" id="GO:0005634">
    <property type="term" value="C:nucleus"/>
    <property type="evidence" value="ECO:0007669"/>
    <property type="project" value="InterPro"/>
</dbReference>
<dbReference type="SMART" id="SM00868">
    <property type="entry name" value="zf-AD"/>
    <property type="match status" value="1"/>
</dbReference>
<dbReference type="InterPro" id="IPR039970">
    <property type="entry name" value="TF_Grauzone"/>
</dbReference>
<evidence type="ECO:0000256" key="1">
    <source>
        <dbReference type="PROSITE-ProRule" id="PRU00042"/>
    </source>
</evidence>
<dbReference type="EnsemblMetazoa" id="AEPI008404-RA">
    <property type="protein sequence ID" value="AEPI008404-PA"/>
    <property type="gene ID" value="AEPI008404"/>
</dbReference>
<keyword evidence="2" id="KW-0862">Zinc</keyword>
<feature type="binding site" evidence="2">
    <location>
        <position position="49"/>
    </location>
    <ligand>
        <name>Zn(2+)</name>
        <dbReference type="ChEBI" id="CHEBI:29105"/>
    </ligand>
</feature>
<feature type="binding site" evidence="2">
    <location>
        <position position="52"/>
    </location>
    <ligand>
        <name>Zn(2+)</name>
        <dbReference type="ChEBI" id="CHEBI:29105"/>
    </ligand>
</feature>
<dbReference type="PROSITE" id="PS00028">
    <property type="entry name" value="ZINC_FINGER_C2H2_1"/>
    <property type="match status" value="3"/>
</dbReference>
<evidence type="ECO:0000256" key="3">
    <source>
        <dbReference type="SAM" id="MobiDB-lite"/>
    </source>
</evidence>
<evidence type="ECO:0000313" key="6">
    <source>
        <dbReference type="EnsemblMetazoa" id="AEPI008404-PA"/>
    </source>
</evidence>
<reference evidence="6" key="2">
    <citation type="submission" date="2020-05" db="UniProtKB">
        <authorList>
            <consortium name="EnsemblMetazoa"/>
        </authorList>
    </citation>
    <scope>IDENTIFICATION</scope>
    <source>
        <strain evidence="6">Epiroticus2</strain>
    </source>
</reference>
<dbReference type="Gene3D" id="3.30.160.60">
    <property type="entry name" value="Classic Zinc Finger"/>
    <property type="match status" value="3"/>
</dbReference>
<evidence type="ECO:0000259" key="5">
    <source>
        <dbReference type="PROSITE" id="PS51915"/>
    </source>
</evidence>
<accession>A0A182PN79</accession>
<feature type="domain" description="ZAD" evidence="5">
    <location>
        <begin position="3"/>
        <end position="76"/>
    </location>
</feature>
<keyword evidence="1" id="KW-0863">Zinc-finger</keyword>
<dbReference type="InterPro" id="IPR036236">
    <property type="entry name" value="Znf_C2H2_sf"/>
</dbReference>
<evidence type="ECO:0000313" key="7">
    <source>
        <dbReference type="Proteomes" id="UP000075885"/>
    </source>
</evidence>
<dbReference type="Pfam" id="PF07776">
    <property type="entry name" value="zf-AD"/>
    <property type="match status" value="1"/>
</dbReference>
<feature type="binding site" evidence="2">
    <location>
        <position position="5"/>
    </location>
    <ligand>
        <name>Zn(2+)</name>
        <dbReference type="ChEBI" id="CHEBI:29105"/>
    </ligand>
</feature>
<dbReference type="GO" id="GO:0003700">
    <property type="term" value="F:DNA-binding transcription factor activity"/>
    <property type="evidence" value="ECO:0007669"/>
    <property type="project" value="InterPro"/>
</dbReference>
<feature type="domain" description="C2H2-type" evidence="4">
    <location>
        <begin position="276"/>
        <end position="298"/>
    </location>
</feature>
<dbReference type="InterPro" id="IPR013087">
    <property type="entry name" value="Znf_C2H2_type"/>
</dbReference>
<sequence length="380" mass="43829">MQAKCRLCLKKVGARKGLSINDSNFSTLLSRVFIFPVSQIEPNLPQGVCSRCVSTVRNFHDYSQEVQQNQTFLLQGLITKRKGSEEDHTKWEAAVTVKHEFPPDADDKTESFPELNDDEGEEDASDIIMPIEDVELTENEQEDFLSDDERSRNFDTLAPDDGNAIGRSRKSELHENDRIIQEFFKMRCELCPEQDEHSFDRFYTLQLHYRRQHQTRGYVRCCGVQLYRRFRVMEHIESHRGTIRCEICEKLFKSYSYLRRHMAERHLDGGIDRASYTCEHCKRKFSTAGQLTVHRQSHVTTVCKLCGKTVSMRYLKKHVALIHEAVRNWYMCDLCGKNFSSSMVLDRHIKHHQGIETLLSVVCTPSSSGSASSNGSSNTS</sequence>
<dbReference type="PROSITE" id="PS50157">
    <property type="entry name" value="ZINC_FINGER_C2H2_2"/>
    <property type="match status" value="3"/>
</dbReference>
<feature type="domain" description="C2H2-type" evidence="4">
    <location>
        <begin position="330"/>
        <end position="357"/>
    </location>
</feature>
<feature type="compositionally biased region" description="Basic and acidic residues" evidence="3">
    <location>
        <begin position="99"/>
        <end position="111"/>
    </location>
</feature>
<proteinExistence type="predicted"/>
<dbReference type="Pfam" id="PF00096">
    <property type="entry name" value="zf-C2H2"/>
    <property type="match status" value="3"/>
</dbReference>
<evidence type="ECO:0000256" key="2">
    <source>
        <dbReference type="PROSITE-ProRule" id="PRU01263"/>
    </source>
</evidence>
<feature type="binding site" evidence="2">
    <location>
        <position position="8"/>
    </location>
    <ligand>
        <name>Zn(2+)</name>
        <dbReference type="ChEBI" id="CHEBI:29105"/>
    </ligand>
</feature>
<dbReference type="SUPFAM" id="SSF57667">
    <property type="entry name" value="beta-beta-alpha zinc fingers"/>
    <property type="match status" value="2"/>
</dbReference>
<dbReference type="Proteomes" id="UP000075885">
    <property type="component" value="Unassembled WGS sequence"/>
</dbReference>
<reference evidence="7" key="1">
    <citation type="submission" date="2013-03" db="EMBL/GenBank/DDBJ databases">
        <title>The Genome Sequence of Anopheles epiroticus epiroticus2.</title>
        <authorList>
            <consortium name="The Broad Institute Genomics Platform"/>
            <person name="Neafsey D.E."/>
            <person name="Howell P."/>
            <person name="Walker B."/>
            <person name="Young S.K."/>
            <person name="Zeng Q."/>
            <person name="Gargeya S."/>
            <person name="Fitzgerald M."/>
            <person name="Haas B."/>
            <person name="Abouelleil A."/>
            <person name="Allen A.W."/>
            <person name="Alvarado L."/>
            <person name="Arachchi H.M."/>
            <person name="Berlin A.M."/>
            <person name="Chapman S.B."/>
            <person name="Gainer-Dewar J."/>
            <person name="Goldberg J."/>
            <person name="Griggs A."/>
            <person name="Gujja S."/>
            <person name="Hansen M."/>
            <person name="Howarth C."/>
            <person name="Imamovic A."/>
            <person name="Ireland A."/>
            <person name="Larimer J."/>
            <person name="McCowan C."/>
            <person name="Murphy C."/>
            <person name="Pearson M."/>
            <person name="Poon T.W."/>
            <person name="Priest M."/>
            <person name="Roberts A."/>
            <person name="Saif S."/>
            <person name="Shea T."/>
            <person name="Sisk P."/>
            <person name="Sykes S."/>
            <person name="Wortman J."/>
            <person name="Nusbaum C."/>
            <person name="Birren B."/>
        </authorList>
    </citation>
    <scope>NUCLEOTIDE SEQUENCE [LARGE SCALE GENOMIC DNA]</scope>
    <source>
        <strain evidence="7">Epiroticus2</strain>
    </source>
</reference>
<name>A0A182PN79_9DIPT</name>
<feature type="region of interest" description="Disordered" evidence="3">
    <location>
        <begin position="140"/>
        <end position="170"/>
    </location>
</feature>
<dbReference type="SUPFAM" id="SSF57716">
    <property type="entry name" value="Glucocorticoid receptor-like (DNA-binding domain)"/>
    <property type="match status" value="1"/>
</dbReference>
<protein>
    <submittedName>
        <fullName evidence="6">Uncharacterized protein</fullName>
    </submittedName>
</protein>
<dbReference type="GO" id="GO:0008270">
    <property type="term" value="F:zinc ion binding"/>
    <property type="evidence" value="ECO:0007669"/>
    <property type="project" value="UniProtKB-UniRule"/>
</dbReference>
<evidence type="ECO:0000259" key="4">
    <source>
        <dbReference type="PROSITE" id="PS50157"/>
    </source>
</evidence>
<dbReference type="InterPro" id="IPR012934">
    <property type="entry name" value="Znf_AD"/>
</dbReference>
<feature type="domain" description="C2H2-type" evidence="4">
    <location>
        <begin position="243"/>
        <end position="266"/>
    </location>
</feature>
<keyword evidence="2" id="KW-0479">Metal-binding</keyword>
<dbReference type="Gene3D" id="3.40.1800.20">
    <property type="match status" value="1"/>
</dbReference>
<dbReference type="STRING" id="199890.A0A182PN79"/>
<dbReference type="PANTHER" id="PTHR23225:SF2">
    <property type="entry name" value="AT09679P-RELATED"/>
    <property type="match status" value="1"/>
</dbReference>
<dbReference type="VEuPathDB" id="VectorBase:AEPI008404"/>
<organism evidence="6 7">
    <name type="scientific">Anopheles epiroticus</name>
    <dbReference type="NCBI Taxonomy" id="199890"/>
    <lineage>
        <taxon>Eukaryota</taxon>
        <taxon>Metazoa</taxon>
        <taxon>Ecdysozoa</taxon>
        <taxon>Arthropoda</taxon>
        <taxon>Hexapoda</taxon>
        <taxon>Insecta</taxon>
        <taxon>Pterygota</taxon>
        <taxon>Neoptera</taxon>
        <taxon>Endopterygota</taxon>
        <taxon>Diptera</taxon>
        <taxon>Nematocera</taxon>
        <taxon>Culicoidea</taxon>
        <taxon>Culicidae</taxon>
        <taxon>Anophelinae</taxon>
        <taxon>Anopheles</taxon>
    </lineage>
</organism>
<feature type="region of interest" description="Disordered" evidence="3">
    <location>
        <begin position="99"/>
        <end position="126"/>
    </location>
</feature>
<feature type="compositionally biased region" description="Acidic residues" evidence="3">
    <location>
        <begin position="115"/>
        <end position="125"/>
    </location>
</feature>